<dbReference type="EMBL" id="JAIOIV010000022">
    <property type="protein sequence ID" value="MBZ0155150.1"/>
    <property type="molecule type" value="Genomic_DNA"/>
</dbReference>
<proteinExistence type="predicted"/>
<feature type="signal peptide" evidence="1">
    <location>
        <begin position="1"/>
        <end position="22"/>
    </location>
</feature>
<evidence type="ECO:0000313" key="2">
    <source>
        <dbReference type="EMBL" id="MBZ0155150.1"/>
    </source>
</evidence>
<reference evidence="2" key="2">
    <citation type="submission" date="2021-08" db="EMBL/GenBank/DDBJ databases">
        <authorList>
            <person name="Dalcin Martins P."/>
        </authorList>
    </citation>
    <scope>NUCLEOTIDE SEQUENCE</scope>
    <source>
        <strain evidence="2">MAG_39</strain>
    </source>
</reference>
<keyword evidence="1" id="KW-0732">Signal</keyword>
<accession>A0A953J9S2</accession>
<name>A0A953J9S2_9BACT</name>
<evidence type="ECO:0000256" key="1">
    <source>
        <dbReference type="SAM" id="SignalP"/>
    </source>
</evidence>
<dbReference type="Proteomes" id="UP000705867">
    <property type="component" value="Unassembled WGS sequence"/>
</dbReference>
<evidence type="ECO:0000313" key="3">
    <source>
        <dbReference type="Proteomes" id="UP000705867"/>
    </source>
</evidence>
<gene>
    <name evidence="2" type="ORF">K8I29_02920</name>
</gene>
<reference evidence="2" key="1">
    <citation type="journal article" date="2021" name="bioRxiv">
        <title>Unraveling nitrogen, sulfur and carbon metabolic pathways and microbial community transcriptional responses to substrate deprivation and toxicity stresses in a bioreactor mimicking anoxic brackish coastal sediment conditions.</title>
        <authorList>
            <person name="Martins P.D."/>
            <person name="Echeveste M.J."/>
            <person name="Arshad A."/>
            <person name="Kurth J."/>
            <person name="Ouboter H."/>
            <person name="Jetten M.S.M."/>
            <person name="Welte C.U."/>
        </authorList>
    </citation>
    <scope>NUCLEOTIDE SEQUENCE</scope>
    <source>
        <strain evidence="2">MAG_39</strain>
    </source>
</reference>
<dbReference type="AlphaFoldDB" id="A0A953J9S2"/>
<comment type="caution">
    <text evidence="2">The sequence shown here is derived from an EMBL/GenBank/DDBJ whole genome shotgun (WGS) entry which is preliminary data.</text>
</comment>
<organism evidence="2 3">
    <name type="scientific">Candidatus Nitrobium versatile</name>
    <dbReference type="NCBI Taxonomy" id="2884831"/>
    <lineage>
        <taxon>Bacteria</taxon>
        <taxon>Pseudomonadati</taxon>
        <taxon>Nitrospirota</taxon>
        <taxon>Nitrospiria</taxon>
        <taxon>Nitrospirales</taxon>
        <taxon>Nitrospiraceae</taxon>
        <taxon>Candidatus Nitrobium</taxon>
    </lineage>
</organism>
<protein>
    <submittedName>
        <fullName evidence="2">Uncharacterized protein</fullName>
    </submittedName>
</protein>
<sequence length="517" mass="55794">MWKSILCSCLFLLLLFVGSAQATIALNNLLAEAQPDECFAGVGVDYPNGIAGFSPISGPPCPEGSQDRTNQTYVWGLTRIGDSVWFGTGANVVCTTLGAFVGATDPGASSSYVCEYGDSQLAREGRISAQRGDWRPPRIFEYDLTTRTLYDRTPNDPMLRRSMGIRSAGSHNGVVFMAGGSRSGPVIMFAFDANTKEYLGSSTFTEGSTIRKWLVSNDNLYTGIGTQGQSGRILRWTGNRDNPFSFVVVGTVNGVPRELAHYIDGNSQTRIAVSGQGVWISPAMNAQGVLPASTASWRRIWIPQQYEPDFITSTTYGGGGIFQFDGWLYWGTVQVPGRGAYQHTQCSIPQYCFGEPQNAEEESILNNGTSRATSIWRARNLEGIPEVQLLYGEAELPAYNPDTRTFDMTPNVGGYTPLYGSSGFGNRGNYYTWTMQVTNAGLFAGTLDISGADLWRFASSSAAAVREDGSGLGDSKNYGIRTMAASADGNALYCGMATYGSLGTGAGWELRELTFAP</sequence>
<feature type="chain" id="PRO_5038084440" evidence="1">
    <location>
        <begin position="23"/>
        <end position="517"/>
    </location>
</feature>